<feature type="domain" description="Phage terminase large subunit GpA ATPase" evidence="2">
    <location>
        <begin position="56"/>
        <end position="305"/>
    </location>
</feature>
<accession>A0ABU3P708</accession>
<dbReference type="InterPro" id="IPR027417">
    <property type="entry name" value="P-loop_NTPase"/>
</dbReference>
<dbReference type="RefSeq" id="WP_315648674.1">
    <property type="nucleotide sequence ID" value="NZ_JAVXZY010000001.1"/>
</dbReference>
<gene>
    <name evidence="4" type="ORF">RQP53_03600</name>
</gene>
<feature type="region of interest" description="Disordered" evidence="1">
    <location>
        <begin position="653"/>
        <end position="703"/>
    </location>
</feature>
<dbReference type="PANTHER" id="PTHR34413:SF2">
    <property type="entry name" value="PROPHAGE TAIL FIBER ASSEMBLY PROTEIN HOMOLOG TFAE-RELATED"/>
    <property type="match status" value="1"/>
</dbReference>
<sequence>MNMALLPRQAWAVAAAEARAAIERAMRKGLSPLKAVPPQRLSTWAAKNFYLSAESSQGQQDWVAYPFQIGIMDAFSNDAIEEVNVPKSARVGYTKMLLAFMAYNAHHRRRNQAIWQPTDDDRDSFVKTELEPMLRDVECMASVFVGASVKSKENTLHLKRFLGSVLHTLGGKAAKNYRRITVAAALLDEIDGFDQRVEKSADPITLAGKRLEGAAYPKLIVGSTPRIKGMSHVERRANVAEAYMRYQVPCVHCGLDHPLTWGGKDVRHGFKWNAGDPDSAHHVCPHCHGSITQADYLRIWDQGSWVDDRGGFRYDHHTAQWLSLVSGMPVKPPRHVAFHVWTAYSPQTTWAKIARECIEAAASLKAGDDGAMQGFVNETRGETYELDFESTESSVLEQRAKAEPHPWPLRTVPQCAVHVVTGVDTQKDRWELVSWGVGRGEELWAVDYQVVYGNPADLREWDDKLKPALERQFQHHSGMPMHADAVAIDTGGNFTHQCYQFISRNAKAHPRWYAIKGESEYGKPIKSRSKLVDIKANGRIQKRGVRLWFVGTDTAKDLLHGRLSVTEPGEGCIHFTPALPSEFYAQLTAEKRIPVRTPKGMTTRWDCPVGKRNEVLDCTVYALFCIQMLEVHKYTEALWRRLSAALEPDLFSQVPEAPSSAPEADAEEAEPIAAAGGNARDRRRTLAPAAPGGLASTEWMSRL</sequence>
<dbReference type="Gene3D" id="3.40.50.300">
    <property type="entry name" value="P-loop containing nucleotide triphosphate hydrolases"/>
    <property type="match status" value="1"/>
</dbReference>
<keyword evidence="4" id="KW-0378">Hydrolase</keyword>
<dbReference type="Pfam" id="PF20454">
    <property type="entry name" value="GpA_nuclease"/>
    <property type="match status" value="1"/>
</dbReference>
<dbReference type="InterPro" id="IPR051220">
    <property type="entry name" value="TFA_Chaperone"/>
</dbReference>
<keyword evidence="5" id="KW-1185">Reference proteome</keyword>
<reference evidence="4" key="1">
    <citation type="submission" date="2023-09" db="EMBL/GenBank/DDBJ databases">
        <title>Paucibacter sp. APW11 Genome sequencing and assembly.</title>
        <authorList>
            <person name="Kim I."/>
        </authorList>
    </citation>
    <scope>NUCLEOTIDE SEQUENCE</scope>
    <source>
        <strain evidence="4">APW11</strain>
    </source>
</reference>
<evidence type="ECO:0000256" key="1">
    <source>
        <dbReference type="SAM" id="MobiDB-lite"/>
    </source>
</evidence>
<comment type="caution">
    <text evidence="4">The sequence shown here is derived from an EMBL/GenBank/DDBJ whole genome shotgun (WGS) entry which is preliminary data.</text>
</comment>
<dbReference type="HAMAP" id="MF_04144">
    <property type="entry name" value="TERL_LAMBDA"/>
    <property type="match status" value="1"/>
</dbReference>
<protein>
    <submittedName>
        <fullName evidence="4">Terminase gpA endonuclease subunit</fullName>
    </submittedName>
</protein>
<dbReference type="InterPro" id="IPR008866">
    <property type="entry name" value="Phage_lambda_GpA-like"/>
</dbReference>
<dbReference type="InterPro" id="IPR046454">
    <property type="entry name" value="GpA_endonuclease"/>
</dbReference>
<dbReference type="Pfam" id="PF05876">
    <property type="entry name" value="GpA_ATPase"/>
    <property type="match status" value="1"/>
</dbReference>
<organism evidence="4 5">
    <name type="scientific">Roseateles aquae</name>
    <dbReference type="NCBI Taxonomy" id="3077235"/>
    <lineage>
        <taxon>Bacteria</taxon>
        <taxon>Pseudomonadati</taxon>
        <taxon>Pseudomonadota</taxon>
        <taxon>Betaproteobacteria</taxon>
        <taxon>Burkholderiales</taxon>
        <taxon>Sphaerotilaceae</taxon>
        <taxon>Roseateles</taxon>
    </lineage>
</organism>
<evidence type="ECO:0000313" key="4">
    <source>
        <dbReference type="EMBL" id="MDT8998358.1"/>
    </source>
</evidence>
<dbReference type="GO" id="GO:0004519">
    <property type="term" value="F:endonuclease activity"/>
    <property type="evidence" value="ECO:0007669"/>
    <property type="project" value="UniProtKB-KW"/>
</dbReference>
<evidence type="ECO:0000259" key="3">
    <source>
        <dbReference type="Pfam" id="PF20454"/>
    </source>
</evidence>
<evidence type="ECO:0000259" key="2">
    <source>
        <dbReference type="Pfam" id="PF05876"/>
    </source>
</evidence>
<keyword evidence="4" id="KW-0255">Endonuclease</keyword>
<name>A0ABU3P708_9BURK</name>
<evidence type="ECO:0000313" key="5">
    <source>
        <dbReference type="Proteomes" id="UP001246372"/>
    </source>
</evidence>
<proteinExistence type="inferred from homology"/>
<dbReference type="Proteomes" id="UP001246372">
    <property type="component" value="Unassembled WGS sequence"/>
</dbReference>
<dbReference type="InterPro" id="IPR046453">
    <property type="entry name" value="GpA_ATPase"/>
</dbReference>
<feature type="domain" description="Terminase large subunit GpA endonuclease" evidence="3">
    <location>
        <begin position="335"/>
        <end position="632"/>
    </location>
</feature>
<dbReference type="PANTHER" id="PTHR34413">
    <property type="entry name" value="PROPHAGE TAIL FIBER ASSEMBLY PROTEIN HOMOLOG TFAE-RELATED-RELATED"/>
    <property type="match status" value="1"/>
</dbReference>
<dbReference type="EMBL" id="JAVXZY010000001">
    <property type="protein sequence ID" value="MDT8998358.1"/>
    <property type="molecule type" value="Genomic_DNA"/>
</dbReference>
<keyword evidence="4" id="KW-0540">Nuclease</keyword>